<dbReference type="EMBL" id="ASGP02000001">
    <property type="protein sequence ID" value="KAH9529384.1"/>
    <property type="molecule type" value="Genomic_DNA"/>
</dbReference>
<comment type="caution">
    <text evidence="2">The sequence shown here is derived from an EMBL/GenBank/DDBJ whole genome shotgun (WGS) entry which is preliminary data.</text>
</comment>
<reference evidence="2" key="1">
    <citation type="submission" date="2013-05" db="EMBL/GenBank/DDBJ databases">
        <authorList>
            <person name="Yim A.K.Y."/>
            <person name="Chan T.F."/>
            <person name="Ji K.M."/>
            <person name="Liu X.Y."/>
            <person name="Zhou J.W."/>
            <person name="Li R.Q."/>
            <person name="Yang K.Y."/>
            <person name="Li J."/>
            <person name="Li M."/>
            <person name="Law P.T.W."/>
            <person name="Wu Y.L."/>
            <person name="Cai Z.L."/>
            <person name="Qin H."/>
            <person name="Bao Y."/>
            <person name="Leung R.K.K."/>
            <person name="Ng P.K.S."/>
            <person name="Zou J."/>
            <person name="Zhong X.J."/>
            <person name="Ran P.X."/>
            <person name="Zhong N.S."/>
            <person name="Liu Z.G."/>
            <person name="Tsui S.K.W."/>
        </authorList>
    </citation>
    <scope>NUCLEOTIDE SEQUENCE</scope>
    <source>
        <strain evidence="2">Derf</strain>
        <tissue evidence="2">Whole organism</tissue>
    </source>
</reference>
<sequence length="107" mass="12727">MKFYISTHWISNIYIEATEWSLFSINNILLFLINFLYNLYEFCLSIEWMKDEEKTKSKSCFVISVPSDFGSLTFSIAISWSYRKTIVNQYLIVVLYIKNKGACHHHH</sequence>
<gene>
    <name evidence="2" type="ORF">DERF_003271</name>
</gene>
<evidence type="ECO:0000256" key="1">
    <source>
        <dbReference type="SAM" id="Phobius"/>
    </source>
</evidence>
<keyword evidence="1" id="KW-0812">Transmembrane</keyword>
<evidence type="ECO:0000313" key="2">
    <source>
        <dbReference type="EMBL" id="KAH9529384.1"/>
    </source>
</evidence>
<organism evidence="2 3">
    <name type="scientific">Dermatophagoides farinae</name>
    <name type="common">American house dust mite</name>
    <dbReference type="NCBI Taxonomy" id="6954"/>
    <lineage>
        <taxon>Eukaryota</taxon>
        <taxon>Metazoa</taxon>
        <taxon>Ecdysozoa</taxon>
        <taxon>Arthropoda</taxon>
        <taxon>Chelicerata</taxon>
        <taxon>Arachnida</taxon>
        <taxon>Acari</taxon>
        <taxon>Acariformes</taxon>
        <taxon>Sarcoptiformes</taxon>
        <taxon>Astigmata</taxon>
        <taxon>Psoroptidia</taxon>
        <taxon>Analgoidea</taxon>
        <taxon>Pyroglyphidae</taxon>
        <taxon>Dermatophagoidinae</taxon>
        <taxon>Dermatophagoides</taxon>
    </lineage>
</organism>
<dbReference type="Proteomes" id="UP000790347">
    <property type="component" value="Unassembled WGS sequence"/>
</dbReference>
<keyword evidence="1" id="KW-1133">Transmembrane helix</keyword>
<evidence type="ECO:0000313" key="3">
    <source>
        <dbReference type="Proteomes" id="UP000790347"/>
    </source>
</evidence>
<reference evidence="2" key="2">
    <citation type="journal article" date="2022" name="Res Sq">
        <title>Comparative Genomics Reveals Insights into the Divergent Evolution of Astigmatic Mites and Household Pest Adaptations.</title>
        <authorList>
            <person name="Xiong Q."/>
            <person name="Wan A.T.-Y."/>
            <person name="Liu X.-Y."/>
            <person name="Fung C.S.-H."/>
            <person name="Xiao X."/>
            <person name="Malainual N."/>
            <person name="Hou J."/>
            <person name="Wang L."/>
            <person name="Wang M."/>
            <person name="Yang K."/>
            <person name="Cui Y."/>
            <person name="Leung E."/>
            <person name="Nong W."/>
            <person name="Shin S.-K."/>
            <person name="Au S."/>
            <person name="Jeong K.Y."/>
            <person name="Chew F.T."/>
            <person name="Hui J."/>
            <person name="Leung T.F."/>
            <person name="Tungtrongchitr A."/>
            <person name="Zhong N."/>
            <person name="Liu Z."/>
            <person name="Tsui S."/>
        </authorList>
    </citation>
    <scope>NUCLEOTIDE SEQUENCE</scope>
    <source>
        <strain evidence="2">Derf</strain>
        <tissue evidence="2">Whole organism</tissue>
    </source>
</reference>
<name>A0A922IDC6_DERFA</name>
<keyword evidence="3" id="KW-1185">Reference proteome</keyword>
<accession>A0A922IDC6</accession>
<feature type="transmembrane region" description="Helical" evidence="1">
    <location>
        <begin position="20"/>
        <end position="40"/>
    </location>
</feature>
<keyword evidence="1" id="KW-0472">Membrane</keyword>
<protein>
    <submittedName>
        <fullName evidence="2">Uncharacterized protein</fullName>
    </submittedName>
</protein>
<feature type="transmembrane region" description="Helical" evidence="1">
    <location>
        <begin position="61"/>
        <end position="82"/>
    </location>
</feature>
<dbReference type="AlphaFoldDB" id="A0A922IDC6"/>
<proteinExistence type="predicted"/>